<reference evidence="1" key="2">
    <citation type="submission" date="2016-05" db="EMBL/GenBank/DDBJ databases">
        <authorList>
            <person name="Lavstsen T."/>
            <person name="Jespersen J.S."/>
        </authorList>
    </citation>
    <scope>NUCLEOTIDE SEQUENCE [LARGE SCALE GENOMIC DNA]</scope>
</reference>
<dbReference type="AlphaFoldDB" id="A0A1A8WGM9"/>
<dbReference type="Proteomes" id="UP000078546">
    <property type="component" value="Unassembled WGS sequence"/>
</dbReference>
<dbReference type="EMBL" id="FLQU01000923">
    <property type="protein sequence ID" value="SBS90350.1"/>
    <property type="molecule type" value="Genomic_DNA"/>
</dbReference>
<reference evidence="3 4" key="1">
    <citation type="submission" date="2016-05" db="EMBL/GenBank/DDBJ databases">
        <authorList>
            <person name="Naeem Raeece"/>
        </authorList>
    </citation>
    <scope>NUCLEOTIDE SEQUENCE [LARGE SCALE GENOMIC DNA]</scope>
</reference>
<protein>
    <submittedName>
        <fullName evidence="1">PIR Superfamily Protein</fullName>
    </submittedName>
</protein>
<evidence type="ECO:0000313" key="1">
    <source>
        <dbReference type="EMBL" id="SBS90350.1"/>
    </source>
</evidence>
<proteinExistence type="predicted"/>
<evidence type="ECO:0000313" key="4">
    <source>
        <dbReference type="Proteomes" id="UP000078560"/>
    </source>
</evidence>
<gene>
    <name evidence="2" type="ORF">POVCU1_055640</name>
    <name evidence="1" type="ORF">POVCU2_0060870</name>
</gene>
<evidence type="ECO:0000313" key="3">
    <source>
        <dbReference type="Proteomes" id="UP000078546"/>
    </source>
</evidence>
<sequence>MFPNTLLFQLLYLKYEFFKYFDLYMKQEQSMKDGIHSHIHTNVFWMEDFPWETSKTMKVNDFYQTLNLMRVIIDVENELENKTYDINEEHFTNMKNLYDLYSNYSNIKRITEFFTSENNCLVYSEKCVEMYKKAIKKCSIDTTIFCRELKNFKEKYEEINNSISLKNCKE</sequence>
<name>A0A1A8WGM9_PLAOA</name>
<evidence type="ECO:0000313" key="2">
    <source>
        <dbReference type="EMBL" id="SBS99859.1"/>
    </source>
</evidence>
<dbReference type="EMBL" id="FLQV01001570">
    <property type="protein sequence ID" value="SBS99859.1"/>
    <property type="molecule type" value="Genomic_DNA"/>
</dbReference>
<organism evidence="1 4">
    <name type="scientific">Plasmodium ovale curtisi</name>
    <dbReference type="NCBI Taxonomy" id="864141"/>
    <lineage>
        <taxon>Eukaryota</taxon>
        <taxon>Sar</taxon>
        <taxon>Alveolata</taxon>
        <taxon>Apicomplexa</taxon>
        <taxon>Aconoidasida</taxon>
        <taxon>Haemosporida</taxon>
        <taxon>Plasmodiidae</taxon>
        <taxon>Plasmodium</taxon>
        <taxon>Plasmodium (Plasmodium)</taxon>
    </lineage>
</organism>
<dbReference type="Proteomes" id="UP000078560">
    <property type="component" value="Unassembled WGS sequence"/>
</dbReference>
<accession>A0A1A8WGM9</accession>